<sequence>MFCFLGDSGFKSSVGLHVRKSLSSTSSSGRSDQVGIHERIMSPEKVAYRQVNICVVGKGSDIKILEIKIWSRASRYLHAPGRTTDRSLTPTAGHCRRPLYDQPPSTVTSYRVSCLLGSRCS</sequence>
<accession>A0A4C1Y6H0</accession>
<proteinExistence type="predicted"/>
<evidence type="ECO:0000313" key="2">
    <source>
        <dbReference type="Proteomes" id="UP000299102"/>
    </source>
</evidence>
<evidence type="ECO:0000313" key="1">
    <source>
        <dbReference type="EMBL" id="GBP71831.1"/>
    </source>
</evidence>
<protein>
    <submittedName>
        <fullName evidence="1">Uncharacterized protein</fullName>
    </submittedName>
</protein>
<reference evidence="1 2" key="1">
    <citation type="journal article" date="2019" name="Commun. Biol.">
        <title>The bagworm genome reveals a unique fibroin gene that provides high tensile strength.</title>
        <authorList>
            <person name="Kono N."/>
            <person name="Nakamura H."/>
            <person name="Ohtoshi R."/>
            <person name="Tomita M."/>
            <person name="Numata K."/>
            <person name="Arakawa K."/>
        </authorList>
    </citation>
    <scope>NUCLEOTIDE SEQUENCE [LARGE SCALE GENOMIC DNA]</scope>
</reference>
<comment type="caution">
    <text evidence="1">The sequence shown here is derived from an EMBL/GenBank/DDBJ whole genome shotgun (WGS) entry which is preliminary data.</text>
</comment>
<dbReference type="EMBL" id="BGZK01001123">
    <property type="protein sequence ID" value="GBP71831.1"/>
    <property type="molecule type" value="Genomic_DNA"/>
</dbReference>
<dbReference type="AlphaFoldDB" id="A0A4C1Y6H0"/>
<gene>
    <name evidence="1" type="ORF">EVAR_80162_1</name>
</gene>
<name>A0A4C1Y6H0_EUMVA</name>
<organism evidence="1 2">
    <name type="scientific">Eumeta variegata</name>
    <name type="common">Bagworm moth</name>
    <name type="synonym">Eumeta japonica</name>
    <dbReference type="NCBI Taxonomy" id="151549"/>
    <lineage>
        <taxon>Eukaryota</taxon>
        <taxon>Metazoa</taxon>
        <taxon>Ecdysozoa</taxon>
        <taxon>Arthropoda</taxon>
        <taxon>Hexapoda</taxon>
        <taxon>Insecta</taxon>
        <taxon>Pterygota</taxon>
        <taxon>Neoptera</taxon>
        <taxon>Endopterygota</taxon>
        <taxon>Lepidoptera</taxon>
        <taxon>Glossata</taxon>
        <taxon>Ditrysia</taxon>
        <taxon>Tineoidea</taxon>
        <taxon>Psychidae</taxon>
        <taxon>Oiketicinae</taxon>
        <taxon>Eumeta</taxon>
    </lineage>
</organism>
<keyword evidence="2" id="KW-1185">Reference proteome</keyword>
<dbReference type="Proteomes" id="UP000299102">
    <property type="component" value="Unassembled WGS sequence"/>
</dbReference>